<dbReference type="Proteomes" id="UP000422736">
    <property type="component" value="Chromosome 4"/>
</dbReference>
<dbReference type="InterPro" id="IPR016651">
    <property type="entry name" value="LCMT1"/>
</dbReference>
<protein>
    <recommendedName>
        <fullName evidence="4 8">Leucine carboxyl methyltransferase 1</fullName>
        <ecNumber evidence="3 8">2.1.1.233</ecNumber>
    </recommendedName>
</protein>
<dbReference type="PANTHER" id="PTHR13600">
    <property type="entry name" value="LEUCINE CARBOXYL METHYLTRANSFERASE"/>
    <property type="match status" value="1"/>
</dbReference>
<accession>A0ABX6EVM5</accession>
<keyword evidence="5 8" id="KW-0489">Methyltransferase</keyword>
<reference evidence="9 10" key="1">
    <citation type="submission" date="2016-03" db="EMBL/GenBank/DDBJ databases">
        <title>How can Kluyveromyces marxianus grow so fast - potential evolutionary course in Saccharomyces Complex revealed by comparative genomics.</title>
        <authorList>
            <person name="Mo W."/>
            <person name="Lu W."/>
            <person name="Yang X."/>
            <person name="Qi J."/>
            <person name="Lv H."/>
        </authorList>
    </citation>
    <scope>NUCLEOTIDE SEQUENCE [LARGE SCALE GENOMIC DNA]</scope>
    <source>
        <strain evidence="9 10">FIM1</strain>
    </source>
</reference>
<keyword evidence="10" id="KW-1185">Reference proteome</keyword>
<dbReference type="GO" id="GO:0008168">
    <property type="term" value="F:methyltransferase activity"/>
    <property type="evidence" value="ECO:0007669"/>
    <property type="project" value="UniProtKB-KW"/>
</dbReference>
<evidence type="ECO:0000256" key="6">
    <source>
        <dbReference type="ARBA" id="ARBA00022679"/>
    </source>
</evidence>
<keyword evidence="7 8" id="KW-0949">S-adenosyl-L-methionine</keyword>
<evidence type="ECO:0000256" key="1">
    <source>
        <dbReference type="ARBA" id="ARBA00000724"/>
    </source>
</evidence>
<comment type="similarity">
    <text evidence="2 8">Belongs to the methyltransferase superfamily. LCMT family.</text>
</comment>
<dbReference type="InterPro" id="IPR029063">
    <property type="entry name" value="SAM-dependent_MTases_sf"/>
</dbReference>
<comment type="function">
    <text evidence="8">Methylates the carboxyl group of the C-terminal leucine residue of protein phosphatase 2A catalytic subunits to form alpha-leucine ester residues.</text>
</comment>
<dbReference type="PANTHER" id="PTHR13600:SF21">
    <property type="entry name" value="LEUCINE CARBOXYL METHYLTRANSFERASE 1"/>
    <property type="match status" value="1"/>
</dbReference>
<evidence type="ECO:0000256" key="4">
    <source>
        <dbReference type="ARBA" id="ARBA00017497"/>
    </source>
</evidence>
<evidence type="ECO:0000256" key="8">
    <source>
        <dbReference type="PIRNR" id="PIRNR016305"/>
    </source>
</evidence>
<dbReference type="InterPro" id="IPR007213">
    <property type="entry name" value="Ppm1/Ppm2/Tcmp"/>
</dbReference>
<evidence type="ECO:0000256" key="5">
    <source>
        <dbReference type="ARBA" id="ARBA00022603"/>
    </source>
</evidence>
<reference evidence="9 10" key="2">
    <citation type="submission" date="2019-11" db="EMBL/GenBank/DDBJ databases">
        <authorList>
            <person name="Lu H."/>
        </authorList>
    </citation>
    <scope>NUCLEOTIDE SEQUENCE [LARGE SCALE GENOMIC DNA]</scope>
    <source>
        <strain evidence="9 10">FIM1</strain>
    </source>
</reference>
<organism evidence="9 10">
    <name type="scientific">Kluyveromyces marxianus</name>
    <name type="common">Yeast</name>
    <name type="synonym">Candida kefyr</name>
    <dbReference type="NCBI Taxonomy" id="4911"/>
    <lineage>
        <taxon>Eukaryota</taxon>
        <taxon>Fungi</taxon>
        <taxon>Dikarya</taxon>
        <taxon>Ascomycota</taxon>
        <taxon>Saccharomycotina</taxon>
        <taxon>Saccharomycetes</taxon>
        <taxon>Saccharomycetales</taxon>
        <taxon>Saccharomycetaceae</taxon>
        <taxon>Kluyveromyces</taxon>
    </lineage>
</organism>
<proteinExistence type="inferred from homology"/>
<dbReference type="EC" id="2.1.1.233" evidence="3 8"/>
<dbReference type="EMBL" id="CP015057">
    <property type="protein sequence ID" value="QGN16353.1"/>
    <property type="molecule type" value="Genomic_DNA"/>
</dbReference>
<dbReference type="Gene3D" id="3.40.50.150">
    <property type="entry name" value="Vaccinia Virus protein VP39"/>
    <property type="match status" value="1"/>
</dbReference>
<comment type="catalytic activity">
    <reaction evidence="1 8">
        <text>[phosphatase 2A protein]-C-terminal L-leucine + S-adenosyl-L-methionine = [phosphatase 2A protein]-C-terminal L-leucine methyl ester + S-adenosyl-L-homocysteine</text>
        <dbReference type="Rhea" id="RHEA:48544"/>
        <dbReference type="Rhea" id="RHEA-COMP:12134"/>
        <dbReference type="Rhea" id="RHEA-COMP:12135"/>
        <dbReference type="ChEBI" id="CHEBI:57856"/>
        <dbReference type="ChEBI" id="CHEBI:59789"/>
        <dbReference type="ChEBI" id="CHEBI:90516"/>
        <dbReference type="ChEBI" id="CHEBI:90517"/>
        <dbReference type="EC" id="2.1.1.233"/>
    </reaction>
</comment>
<evidence type="ECO:0000256" key="7">
    <source>
        <dbReference type="ARBA" id="ARBA00022691"/>
    </source>
</evidence>
<keyword evidence="6 8" id="KW-0808">Transferase</keyword>
<dbReference type="GO" id="GO:0032259">
    <property type="term" value="P:methylation"/>
    <property type="evidence" value="ECO:0007669"/>
    <property type="project" value="UniProtKB-KW"/>
</dbReference>
<evidence type="ECO:0000256" key="2">
    <source>
        <dbReference type="ARBA" id="ARBA00010703"/>
    </source>
</evidence>
<sequence>MQRAIQETDNDAFSCKISAISKKYLPSPAQKSISSQFENYEDIHMEFCKEIKSRSRRKFGSITKACRQSFPVMNYGTYLRTVSIDLKLSQYLQNHSSKVQVLNLGCGSDLRMLPFLASNPNMQWIDLDYKEIVGFKATIFQMNEKFRAALQLQPPAKDTSETQTFDSIISERYQLLPCNITDTKQLISVLERFSNPNIPTVIISECVLCYLDQDKASQLITNITNFYKEGFWISYDPIGGSDTNDRFGSIMQDNLRESRQLNMPTLMIYNSQEKYKSRFPGKAEIQTMWFYYQNLIDETERQRLKRLQFLDEIEELQVIFSHYVICTSLWGS</sequence>
<dbReference type="SUPFAM" id="SSF53335">
    <property type="entry name" value="S-adenosyl-L-methionine-dependent methyltransferases"/>
    <property type="match status" value="1"/>
</dbReference>
<evidence type="ECO:0000256" key="3">
    <source>
        <dbReference type="ARBA" id="ARBA00012834"/>
    </source>
</evidence>
<dbReference type="Pfam" id="PF04072">
    <property type="entry name" value="LCM"/>
    <property type="match status" value="1"/>
</dbReference>
<dbReference type="PIRSF" id="PIRSF016305">
    <property type="entry name" value="LCM_mtfrase"/>
    <property type="match status" value="1"/>
</dbReference>
<name>A0ABX6EVM5_KLUMA</name>
<evidence type="ECO:0000313" key="10">
    <source>
        <dbReference type="Proteomes" id="UP000422736"/>
    </source>
</evidence>
<gene>
    <name evidence="9" type="primary">PPM1</name>
    <name evidence="9" type="ORF">FIM1_3059</name>
</gene>
<evidence type="ECO:0000313" key="9">
    <source>
        <dbReference type="EMBL" id="QGN16353.1"/>
    </source>
</evidence>